<dbReference type="AlphaFoldDB" id="A0A2S6NDK8"/>
<dbReference type="RefSeq" id="WP_104506693.1">
    <property type="nucleotide sequence ID" value="NZ_JACIGC010000021.1"/>
</dbReference>
<dbReference type="PANTHER" id="PTHR42796">
    <property type="entry name" value="FUMARYLACETOACETATE HYDROLASE DOMAIN-CONTAINING PROTEIN 2A-RELATED"/>
    <property type="match status" value="1"/>
</dbReference>
<dbReference type="Pfam" id="PF01557">
    <property type="entry name" value="FAA_hydrolase"/>
    <property type="match status" value="1"/>
</dbReference>
<reference evidence="4 5" key="1">
    <citation type="journal article" date="2018" name="Arch. Microbiol.">
        <title>New insights into the metabolic potential of the phototrophic purple bacterium Rhodopila globiformis DSM 161(T) from its draft genome sequence and evidence for a vanadium-dependent nitrogenase.</title>
        <authorList>
            <person name="Imhoff J.F."/>
            <person name="Rahn T."/>
            <person name="Kunzel S."/>
            <person name="Neulinger S.C."/>
        </authorList>
    </citation>
    <scope>NUCLEOTIDE SEQUENCE [LARGE SCALE GENOMIC DNA]</scope>
    <source>
        <strain evidence="4 5">DSM 16996</strain>
    </source>
</reference>
<comment type="caution">
    <text evidence="4">The sequence shown here is derived from an EMBL/GenBank/DDBJ whole genome shotgun (WGS) entry which is preliminary data.</text>
</comment>
<comment type="similarity">
    <text evidence="1">Belongs to the FAH family.</text>
</comment>
<proteinExistence type="inferred from homology"/>
<dbReference type="InterPro" id="IPR036663">
    <property type="entry name" value="Fumarylacetoacetase_C_sf"/>
</dbReference>
<dbReference type="FunFam" id="3.90.850.10:FF:000002">
    <property type="entry name" value="2-hydroxyhepta-2,4-diene-1,7-dioate isomerase"/>
    <property type="match status" value="1"/>
</dbReference>
<dbReference type="SUPFAM" id="SSF56529">
    <property type="entry name" value="FAH"/>
    <property type="match status" value="1"/>
</dbReference>
<name>A0A2S6NDK8_9HYPH</name>
<accession>A0A2S6NDK8</accession>
<dbReference type="PANTHER" id="PTHR42796:SF4">
    <property type="entry name" value="FUMARYLACETOACETATE HYDROLASE DOMAIN-CONTAINING PROTEIN 2A"/>
    <property type="match status" value="1"/>
</dbReference>
<feature type="domain" description="Fumarylacetoacetase-like C-terminal" evidence="3">
    <location>
        <begin position="73"/>
        <end position="273"/>
    </location>
</feature>
<dbReference type="OrthoDB" id="5197601at2"/>
<dbReference type="GO" id="GO:0046872">
    <property type="term" value="F:metal ion binding"/>
    <property type="evidence" value="ECO:0007669"/>
    <property type="project" value="UniProtKB-KW"/>
</dbReference>
<evidence type="ECO:0000313" key="4">
    <source>
        <dbReference type="EMBL" id="PPQ32690.1"/>
    </source>
</evidence>
<dbReference type="GO" id="GO:0016853">
    <property type="term" value="F:isomerase activity"/>
    <property type="evidence" value="ECO:0007669"/>
    <property type="project" value="UniProtKB-KW"/>
</dbReference>
<keyword evidence="5" id="KW-1185">Reference proteome</keyword>
<evidence type="ECO:0000256" key="2">
    <source>
        <dbReference type="ARBA" id="ARBA00022723"/>
    </source>
</evidence>
<organism evidence="4 5">
    <name type="scientific">Rhodoblastus sphagnicola</name>
    <dbReference type="NCBI Taxonomy" id="333368"/>
    <lineage>
        <taxon>Bacteria</taxon>
        <taxon>Pseudomonadati</taxon>
        <taxon>Pseudomonadota</taxon>
        <taxon>Alphaproteobacteria</taxon>
        <taxon>Hyphomicrobiales</taxon>
        <taxon>Rhodoblastaceae</taxon>
        <taxon>Rhodoblastus</taxon>
    </lineage>
</organism>
<sequence length="280" mass="30081">MKLLRYGPPGFEKPGLLDRHGHIRSLASQVSDIGGATLAPAQLESLRRLDPEDLPLVEGAPRLGPPVAGIGNVIAIGLNYPGHGAQYEIPSEPIIFSKHTGAVCGPNDPIEIPPGATKVDWEVELAVVIGQRAKRIPVDKALDHIAGYTLANDVSERDFQNERGGQFIKGKSYESFCPLGPWLVTKDEAPDPQDIRLWLDVNGRRVQDDSTANMIFPVRELVSYVSQFMALQPGDVIITGAPPGVGMTRGWYLSAGDQVDLGASGLGAQRQRVICGLPAN</sequence>
<dbReference type="Gene3D" id="3.90.850.10">
    <property type="entry name" value="Fumarylacetoacetase-like, C-terminal domain"/>
    <property type="match status" value="1"/>
</dbReference>
<dbReference type="GO" id="GO:0019752">
    <property type="term" value="P:carboxylic acid metabolic process"/>
    <property type="evidence" value="ECO:0007669"/>
    <property type="project" value="UniProtKB-ARBA"/>
</dbReference>
<gene>
    <name evidence="4" type="ORF">CCR94_04550</name>
</gene>
<evidence type="ECO:0000259" key="3">
    <source>
        <dbReference type="Pfam" id="PF01557"/>
    </source>
</evidence>
<dbReference type="Proteomes" id="UP000239089">
    <property type="component" value="Unassembled WGS sequence"/>
</dbReference>
<dbReference type="InterPro" id="IPR011234">
    <property type="entry name" value="Fumarylacetoacetase-like_C"/>
</dbReference>
<evidence type="ECO:0000313" key="5">
    <source>
        <dbReference type="Proteomes" id="UP000239089"/>
    </source>
</evidence>
<evidence type="ECO:0000256" key="1">
    <source>
        <dbReference type="ARBA" id="ARBA00010211"/>
    </source>
</evidence>
<keyword evidence="2" id="KW-0479">Metal-binding</keyword>
<dbReference type="EMBL" id="NHSJ01000036">
    <property type="protein sequence ID" value="PPQ32690.1"/>
    <property type="molecule type" value="Genomic_DNA"/>
</dbReference>
<dbReference type="InterPro" id="IPR051121">
    <property type="entry name" value="FAH"/>
</dbReference>
<protein>
    <submittedName>
        <fullName evidence="4">2-hydroxyhepta-2,4-diene-1,7-dioate isomerase</fullName>
    </submittedName>
</protein>
<keyword evidence="4" id="KW-0413">Isomerase</keyword>